<protein>
    <submittedName>
        <fullName evidence="3">DNA-binding CsgD family transcriptional regulator</fullName>
    </submittedName>
</protein>
<dbReference type="Proteomes" id="UP001195624">
    <property type="component" value="Unassembled WGS sequence"/>
</dbReference>
<dbReference type="PROSITE" id="PS50043">
    <property type="entry name" value="HTH_LUXR_2"/>
    <property type="match status" value="1"/>
</dbReference>
<accession>A0ABS4P8V4</accession>
<dbReference type="RefSeq" id="WP_017801599.1">
    <property type="nucleotide sequence ID" value="NZ_JAGGMQ010000001.1"/>
</dbReference>
<dbReference type="InterPro" id="IPR000792">
    <property type="entry name" value="Tscrpt_reg_LuxR_C"/>
</dbReference>
<comment type="caution">
    <text evidence="3">The sequence shown here is derived from an EMBL/GenBank/DDBJ whole genome shotgun (WGS) entry which is preliminary data.</text>
</comment>
<gene>
    <name evidence="3" type="ORF">J2125_002271</name>
</gene>
<evidence type="ECO:0000313" key="4">
    <source>
        <dbReference type="Proteomes" id="UP001195624"/>
    </source>
</evidence>
<dbReference type="EMBL" id="JAGGMQ010000001">
    <property type="protein sequence ID" value="MBP2169079.1"/>
    <property type="molecule type" value="Genomic_DNA"/>
</dbReference>
<evidence type="ECO:0000256" key="1">
    <source>
        <dbReference type="ARBA" id="ARBA00023125"/>
    </source>
</evidence>
<organism evidence="3 4">
    <name type="scientific">Winslowiella toletana</name>
    <dbReference type="NCBI Taxonomy" id="92490"/>
    <lineage>
        <taxon>Bacteria</taxon>
        <taxon>Pseudomonadati</taxon>
        <taxon>Pseudomonadota</taxon>
        <taxon>Gammaproteobacteria</taxon>
        <taxon>Enterobacterales</taxon>
        <taxon>Erwiniaceae</taxon>
        <taxon>Winslowiella</taxon>
    </lineage>
</organism>
<dbReference type="Gene3D" id="1.10.10.10">
    <property type="entry name" value="Winged helix-like DNA-binding domain superfamily/Winged helix DNA-binding domain"/>
    <property type="match status" value="1"/>
</dbReference>
<proteinExistence type="predicted"/>
<evidence type="ECO:0000259" key="2">
    <source>
        <dbReference type="PROSITE" id="PS50043"/>
    </source>
</evidence>
<dbReference type="InterPro" id="IPR016032">
    <property type="entry name" value="Sig_transdc_resp-reg_C-effctor"/>
</dbReference>
<keyword evidence="1 3" id="KW-0238">DNA-binding</keyword>
<evidence type="ECO:0000313" key="3">
    <source>
        <dbReference type="EMBL" id="MBP2169079.1"/>
    </source>
</evidence>
<dbReference type="Pfam" id="PF00196">
    <property type="entry name" value="GerE"/>
    <property type="match status" value="1"/>
</dbReference>
<feature type="domain" description="HTH luxR-type" evidence="2">
    <location>
        <begin position="135"/>
        <end position="200"/>
    </location>
</feature>
<keyword evidence="4" id="KW-1185">Reference proteome</keyword>
<sequence>MKNQKYDIIFFSSDVLAATGLCQLLQRLPISLTALEVGTMHDIAFYCKKHRPKLVVYIFHENMALTGIIHSIYTHQQHYPNIRQLIITNKLISVFSALREYLTGTNVTSLKTPLSELLWIITAELMGVRSQLPKDSGADVMLPERQLKVLLMLSWSYSAEQVAHRMGITAKTVYAHKLNALARLQIHTRQDIVDLYTVIDELRMIVTMLRLKRKDKDTSENDDKPDISALLWKV</sequence>
<reference evidence="4" key="1">
    <citation type="submission" date="2023-07" db="EMBL/GenBank/DDBJ databases">
        <title>Genome mining of underrepresented organisms for secondary metabolites.</title>
        <authorList>
            <person name="D'Agostino P.M."/>
        </authorList>
    </citation>
    <scope>NUCLEOTIDE SEQUENCE [LARGE SCALE GENOMIC DNA]</scope>
    <source>
        <strain evidence="4">WS4403</strain>
    </source>
</reference>
<name>A0ABS4P8V4_9GAMM</name>
<dbReference type="InterPro" id="IPR036388">
    <property type="entry name" value="WH-like_DNA-bd_sf"/>
</dbReference>
<dbReference type="SMART" id="SM00421">
    <property type="entry name" value="HTH_LUXR"/>
    <property type="match status" value="1"/>
</dbReference>
<dbReference type="GO" id="GO:0003677">
    <property type="term" value="F:DNA binding"/>
    <property type="evidence" value="ECO:0007669"/>
    <property type="project" value="UniProtKB-KW"/>
</dbReference>
<dbReference type="SUPFAM" id="SSF46894">
    <property type="entry name" value="C-terminal effector domain of the bipartite response regulators"/>
    <property type="match status" value="1"/>
</dbReference>